<evidence type="ECO:0000313" key="11">
    <source>
        <dbReference type="Proteomes" id="UP000239434"/>
    </source>
</evidence>
<name>A0A2S9IU33_9HYPH</name>
<evidence type="ECO:0000256" key="5">
    <source>
        <dbReference type="SAM" id="MobiDB-lite"/>
    </source>
</evidence>
<dbReference type="Gene3D" id="3.90.226.10">
    <property type="entry name" value="2-enoyl-CoA Hydratase, Chain A, domain 1"/>
    <property type="match status" value="1"/>
</dbReference>
<protein>
    <submittedName>
        <fullName evidence="10">Nodulation protein NfeD</fullName>
    </submittedName>
</protein>
<dbReference type="EMBL" id="PVBR01000005">
    <property type="protein sequence ID" value="PRD44037.1"/>
    <property type="molecule type" value="Genomic_DNA"/>
</dbReference>
<keyword evidence="11" id="KW-1185">Reference proteome</keyword>
<dbReference type="SUPFAM" id="SSF52096">
    <property type="entry name" value="ClpP/crotonase"/>
    <property type="match status" value="1"/>
</dbReference>
<evidence type="ECO:0000256" key="4">
    <source>
        <dbReference type="ARBA" id="ARBA00023136"/>
    </source>
</evidence>
<gene>
    <name evidence="10" type="ORF">C5748_09385</name>
</gene>
<dbReference type="PANTHER" id="PTHR33507">
    <property type="entry name" value="INNER MEMBRANE PROTEIN YBBJ"/>
    <property type="match status" value="1"/>
</dbReference>
<organism evidence="10 11">
    <name type="scientific">Phyllobacterium phragmitis</name>
    <dbReference type="NCBI Taxonomy" id="2670329"/>
    <lineage>
        <taxon>Bacteria</taxon>
        <taxon>Pseudomonadati</taxon>
        <taxon>Pseudomonadota</taxon>
        <taxon>Alphaproteobacteria</taxon>
        <taxon>Hyphomicrobiales</taxon>
        <taxon>Phyllobacteriaceae</taxon>
        <taxon>Phyllobacterium</taxon>
    </lineage>
</organism>
<accession>A0A2S9IU33</accession>
<dbReference type="SUPFAM" id="SSF141322">
    <property type="entry name" value="NfeD domain-like"/>
    <property type="match status" value="1"/>
</dbReference>
<feature type="transmembrane region" description="Helical" evidence="6">
    <location>
        <begin position="391"/>
        <end position="409"/>
    </location>
</feature>
<sequence>MDLVRKIIGNWSGCRRIGLSRAVLSIAVTLLGLLFSTLPNDAQDQPMAGRTALVFHLRGIIGPAASDYVTRGLKMAAERNAPLIIIEMDTPGGLDTSMRDIIRDILASPVPVATYVAPSGARAASAGTYILYASHIAAMAPGTNLGAATPVQIGGGGMPFPGGDEQQKDQNAEKKGDGEDTAQPRKPDSAMETKAINDAVAYIRSLAELRGRNIEWAEKAVREAASLSASAALKEQVIDIVTPSLDNLLVQANGRTVNAGGNQVTLDTTGIALEHVEPDWRTRLLTVITNPNVALILMMIGIYGFIFEFMNPGALFPGTIGAICLLVGLYALAVLPVNLAGLALILLGLALMGAEAFTPSFGILGVGGAIAFIFGATVLIDTDVPGFRLSWPVIGGVTLTSLAISMLIVRMAISSHKRPVVTGSEEMIGAPGEVLDWRGQSGHVLTHGERWSAVSGTPLRKGQKVHVAGIKGLVLKVEPYTPENS</sequence>
<evidence type="ECO:0000256" key="6">
    <source>
        <dbReference type="SAM" id="Phobius"/>
    </source>
</evidence>
<feature type="transmembrane region" description="Helical" evidence="6">
    <location>
        <begin position="21"/>
        <end position="39"/>
    </location>
</feature>
<dbReference type="InterPro" id="IPR029045">
    <property type="entry name" value="ClpP/crotonase-like_dom_sf"/>
</dbReference>
<keyword evidence="4 6" id="KW-0472">Membrane</keyword>
<dbReference type="Gene3D" id="2.40.50.140">
    <property type="entry name" value="Nucleic acid-binding proteins"/>
    <property type="match status" value="1"/>
</dbReference>
<dbReference type="AlphaFoldDB" id="A0A2S9IU33"/>
<evidence type="ECO:0000259" key="8">
    <source>
        <dbReference type="Pfam" id="PF24961"/>
    </source>
</evidence>
<feature type="domain" description="NfeD1b N-terminal" evidence="9">
    <location>
        <begin position="65"/>
        <end position="155"/>
    </location>
</feature>
<feature type="domain" description="NfeD-like C-terminal" evidence="7">
    <location>
        <begin position="425"/>
        <end position="479"/>
    </location>
</feature>
<evidence type="ECO:0000313" key="10">
    <source>
        <dbReference type="EMBL" id="PRD44037.1"/>
    </source>
</evidence>
<dbReference type="PANTHER" id="PTHR33507:SF4">
    <property type="entry name" value="NODULATION COMPETITIVENESS PROTEIN NFED"/>
    <property type="match status" value="1"/>
</dbReference>
<feature type="compositionally biased region" description="Basic and acidic residues" evidence="5">
    <location>
        <begin position="165"/>
        <end position="190"/>
    </location>
</feature>
<dbReference type="CDD" id="cd07020">
    <property type="entry name" value="Clp_protease_NfeD_1"/>
    <property type="match status" value="1"/>
</dbReference>
<dbReference type="InterPro" id="IPR056739">
    <property type="entry name" value="NfeD_membrane"/>
</dbReference>
<evidence type="ECO:0000256" key="1">
    <source>
        <dbReference type="ARBA" id="ARBA00004141"/>
    </source>
</evidence>
<feature type="domain" description="NfeD integral membrane" evidence="8">
    <location>
        <begin position="292"/>
        <end position="407"/>
    </location>
</feature>
<comment type="caution">
    <text evidence="10">The sequence shown here is derived from an EMBL/GenBank/DDBJ whole genome shotgun (WGS) entry which is preliminary data.</text>
</comment>
<reference evidence="10 11" key="1">
    <citation type="submission" date="2018-02" db="EMBL/GenBank/DDBJ databases">
        <title>The draft genome of Phyllobacterium sp. 1N-3.</title>
        <authorList>
            <person name="Liu L."/>
            <person name="Li L."/>
            <person name="Zhang X."/>
            <person name="Wang T."/>
            <person name="Liang L."/>
        </authorList>
    </citation>
    <scope>NUCLEOTIDE SEQUENCE [LARGE SCALE GENOMIC DNA]</scope>
    <source>
        <strain evidence="10 11">1N-3</strain>
    </source>
</reference>
<dbReference type="Pfam" id="PF01957">
    <property type="entry name" value="NfeD"/>
    <property type="match status" value="1"/>
</dbReference>
<dbReference type="InterPro" id="IPR002810">
    <property type="entry name" value="NfeD-like_C"/>
</dbReference>
<dbReference type="Proteomes" id="UP000239434">
    <property type="component" value="Unassembled WGS sequence"/>
</dbReference>
<comment type="subcellular location">
    <subcellularLocation>
        <location evidence="1">Membrane</location>
        <topology evidence="1">Multi-pass membrane protein</topology>
    </subcellularLocation>
</comment>
<keyword evidence="2 6" id="KW-0812">Transmembrane</keyword>
<dbReference type="Pfam" id="PF25145">
    <property type="entry name" value="NfeD1b_N"/>
    <property type="match status" value="1"/>
</dbReference>
<proteinExistence type="predicted"/>
<dbReference type="InterPro" id="IPR052165">
    <property type="entry name" value="Membrane_assoc_protease"/>
</dbReference>
<evidence type="ECO:0000259" key="9">
    <source>
        <dbReference type="Pfam" id="PF25145"/>
    </source>
</evidence>
<dbReference type="FunFam" id="3.90.226.10:FF:000089">
    <property type="entry name" value="Membrane-bound serine protease"/>
    <property type="match status" value="1"/>
</dbReference>
<keyword evidence="3 6" id="KW-1133">Transmembrane helix</keyword>
<feature type="transmembrane region" description="Helical" evidence="6">
    <location>
        <begin position="284"/>
        <end position="307"/>
    </location>
</feature>
<dbReference type="Pfam" id="PF24961">
    <property type="entry name" value="NfeD_membrane"/>
    <property type="match status" value="1"/>
</dbReference>
<evidence type="ECO:0000256" key="3">
    <source>
        <dbReference type="ARBA" id="ARBA00022989"/>
    </source>
</evidence>
<feature type="transmembrane region" description="Helical" evidence="6">
    <location>
        <begin position="361"/>
        <end position="379"/>
    </location>
</feature>
<evidence type="ECO:0000259" key="7">
    <source>
        <dbReference type="Pfam" id="PF01957"/>
    </source>
</evidence>
<feature type="transmembrane region" description="Helical" evidence="6">
    <location>
        <begin position="319"/>
        <end position="349"/>
    </location>
</feature>
<dbReference type="InterPro" id="IPR056738">
    <property type="entry name" value="NfeD1b_N"/>
</dbReference>
<evidence type="ECO:0000256" key="2">
    <source>
        <dbReference type="ARBA" id="ARBA00022692"/>
    </source>
</evidence>
<dbReference type="GO" id="GO:0016020">
    <property type="term" value="C:membrane"/>
    <property type="evidence" value="ECO:0007669"/>
    <property type="project" value="UniProtKB-SubCell"/>
</dbReference>
<feature type="region of interest" description="Disordered" evidence="5">
    <location>
        <begin position="150"/>
        <end position="190"/>
    </location>
</feature>
<dbReference type="InterPro" id="IPR012340">
    <property type="entry name" value="NA-bd_OB-fold"/>
</dbReference>